<reference evidence="2" key="1">
    <citation type="submission" date="2021-03" db="EMBL/GenBank/DDBJ databases">
        <authorList>
            <person name="Wang G."/>
        </authorList>
    </citation>
    <scope>NUCLEOTIDE SEQUENCE</scope>
    <source>
        <strain evidence="2">KCTC 12899</strain>
    </source>
</reference>
<dbReference type="AlphaFoldDB" id="A0A8J7QJ76"/>
<evidence type="ECO:0000256" key="1">
    <source>
        <dbReference type="SAM" id="MobiDB-lite"/>
    </source>
</evidence>
<dbReference type="Gene3D" id="3.40.390.10">
    <property type="entry name" value="Collagenase (Catalytic Domain)"/>
    <property type="match status" value="1"/>
</dbReference>
<dbReference type="InterPro" id="IPR024079">
    <property type="entry name" value="MetalloPept_cat_dom_sf"/>
</dbReference>
<sequence>MSRRSSFVHKLILCILSCLMFLPTAFGSVIPMEREQVIQRSNAIFVATVVGKKVRWNEQGNMIVTDYHFQVEKGLWGKMDELIFLTFAGGELDGEKHQIHGVPEYGLEERVILMVEDLERPLFSPVTGMYQGSFIESFDERDGRSMVLNGEGEPILFKGETIPFEAFVDVLIDEIPEAKAKPVPSLELPDHLRHLAIPTEKLPALKYDRNDDLIFEDGWEPPTRKFDLELDRDIRDEYIKEEGEEGEPGHYDSDGKDKHNHHAHSKWSYSNRAKNVPIVFNPLPSGGLIGLHDQYAMAYWNKYSDIFRVRTSTGSWAWGNGRYDIAGFQSNATMVSQFGSGWGATTLAVCWKRWDWTGFSVESDIAMNPAFSWTTNDYDTYSNANLFNADRTLLHEVGHSWGLDHQFNFLSVMNYAPHKYRAYTVLSGDDTMAVRAAFSGRTVNRTDLGVALYYNTGFQSYSDSTLNKIYVRKGDTIRISNFMVENTGTTTINTPTIRWYLVPNINSWGSNRYIGTTTHSSLARDHYWLTARTLTIPESTPTGWYYIGAFVGTSGDSVWQNNSSWCGRRIFVY</sequence>
<evidence type="ECO:0000313" key="2">
    <source>
        <dbReference type="EMBL" id="MBO1321791.1"/>
    </source>
</evidence>
<name>A0A8J7QJ76_9BACT</name>
<feature type="compositionally biased region" description="Basic and acidic residues" evidence="1">
    <location>
        <begin position="240"/>
        <end position="257"/>
    </location>
</feature>
<dbReference type="SUPFAM" id="SSF55486">
    <property type="entry name" value="Metalloproteases ('zincins'), catalytic domain"/>
    <property type="match status" value="1"/>
</dbReference>
<dbReference type="Proteomes" id="UP000664417">
    <property type="component" value="Unassembled WGS sequence"/>
</dbReference>
<evidence type="ECO:0000313" key="3">
    <source>
        <dbReference type="Proteomes" id="UP000664417"/>
    </source>
</evidence>
<dbReference type="GO" id="GO:0008237">
    <property type="term" value="F:metallopeptidase activity"/>
    <property type="evidence" value="ECO:0007669"/>
    <property type="project" value="InterPro"/>
</dbReference>
<feature type="region of interest" description="Disordered" evidence="1">
    <location>
        <begin position="240"/>
        <end position="264"/>
    </location>
</feature>
<protein>
    <submittedName>
        <fullName evidence="2">Uncharacterized protein</fullName>
    </submittedName>
</protein>
<accession>A0A8J7QJ76</accession>
<comment type="caution">
    <text evidence="2">The sequence shown here is derived from an EMBL/GenBank/DDBJ whole genome shotgun (WGS) entry which is preliminary data.</text>
</comment>
<dbReference type="RefSeq" id="WP_207861763.1">
    <property type="nucleotide sequence ID" value="NZ_JAFREP010000027.1"/>
</dbReference>
<keyword evidence="3" id="KW-1185">Reference proteome</keyword>
<dbReference type="EMBL" id="JAFREP010000027">
    <property type="protein sequence ID" value="MBO1321791.1"/>
    <property type="molecule type" value="Genomic_DNA"/>
</dbReference>
<organism evidence="2 3">
    <name type="scientific">Acanthopleuribacter pedis</name>
    <dbReference type="NCBI Taxonomy" id="442870"/>
    <lineage>
        <taxon>Bacteria</taxon>
        <taxon>Pseudomonadati</taxon>
        <taxon>Acidobacteriota</taxon>
        <taxon>Holophagae</taxon>
        <taxon>Acanthopleuribacterales</taxon>
        <taxon>Acanthopleuribacteraceae</taxon>
        <taxon>Acanthopleuribacter</taxon>
    </lineage>
</organism>
<gene>
    <name evidence="2" type="ORF">J3U88_25150</name>
</gene>
<proteinExistence type="predicted"/>